<feature type="region of interest" description="Disordered" evidence="1">
    <location>
        <begin position="61"/>
        <end position="80"/>
    </location>
</feature>
<protein>
    <submittedName>
        <fullName evidence="2">Uncharacterized protein</fullName>
    </submittedName>
</protein>
<reference evidence="2 3" key="1">
    <citation type="submission" date="2014-04" db="EMBL/GenBank/DDBJ databases">
        <authorList>
            <consortium name="DOE Joint Genome Institute"/>
            <person name="Kuo A."/>
            <person name="Kohler A."/>
            <person name="Nagy L.G."/>
            <person name="Floudas D."/>
            <person name="Copeland A."/>
            <person name="Barry K.W."/>
            <person name="Cichocki N."/>
            <person name="Veneault-Fourrey C."/>
            <person name="LaButti K."/>
            <person name="Lindquist E.A."/>
            <person name="Lipzen A."/>
            <person name="Lundell T."/>
            <person name="Morin E."/>
            <person name="Murat C."/>
            <person name="Sun H."/>
            <person name="Tunlid A."/>
            <person name="Henrissat B."/>
            <person name="Grigoriev I.V."/>
            <person name="Hibbett D.S."/>
            <person name="Martin F."/>
            <person name="Nordberg H.P."/>
            <person name="Cantor M.N."/>
            <person name="Hua S.X."/>
        </authorList>
    </citation>
    <scope>NUCLEOTIDE SEQUENCE [LARGE SCALE GENOMIC DNA]</scope>
    <source>
        <strain evidence="2 3">Foug A</strain>
    </source>
</reference>
<evidence type="ECO:0000313" key="3">
    <source>
        <dbReference type="Proteomes" id="UP000053989"/>
    </source>
</evidence>
<organism evidence="2 3">
    <name type="scientific">Scleroderma citrinum Foug A</name>
    <dbReference type="NCBI Taxonomy" id="1036808"/>
    <lineage>
        <taxon>Eukaryota</taxon>
        <taxon>Fungi</taxon>
        <taxon>Dikarya</taxon>
        <taxon>Basidiomycota</taxon>
        <taxon>Agaricomycotina</taxon>
        <taxon>Agaricomycetes</taxon>
        <taxon>Agaricomycetidae</taxon>
        <taxon>Boletales</taxon>
        <taxon>Sclerodermatineae</taxon>
        <taxon>Sclerodermataceae</taxon>
        <taxon>Scleroderma</taxon>
    </lineage>
</organism>
<feature type="compositionally biased region" description="Polar residues" evidence="1">
    <location>
        <begin position="14"/>
        <end position="24"/>
    </location>
</feature>
<feature type="region of interest" description="Disordered" evidence="1">
    <location>
        <begin position="1"/>
        <end position="37"/>
    </location>
</feature>
<dbReference type="AlphaFoldDB" id="A0A0C2ZKN7"/>
<proteinExistence type="predicted"/>
<keyword evidence="3" id="KW-1185">Reference proteome</keyword>
<evidence type="ECO:0000313" key="2">
    <source>
        <dbReference type="EMBL" id="KIM53227.1"/>
    </source>
</evidence>
<gene>
    <name evidence="2" type="ORF">SCLCIDRAFT_11639</name>
</gene>
<dbReference type="HOGENOM" id="CLU_1504306_0_0_1"/>
<sequence>MFVGRPSKYESRGGANNSTTTVMHSTERKTHVLHPPAEPLNIKSEIFSDFVSLESSKDFNSLPTPTLLPSPPLSSHSSAGDELEFDASIAGLNINGPAKKSRSGELSPAVQQAQHWSAALMAKKAAMENLLKVQKSLKEVKNSITNHLSKESIESAHARFLSTLNPSHPDGYYLLTIGQAVVCPLSVRLEGRHASSVGMSL</sequence>
<dbReference type="Proteomes" id="UP000053989">
    <property type="component" value="Unassembled WGS sequence"/>
</dbReference>
<dbReference type="InParanoid" id="A0A0C2ZKN7"/>
<evidence type="ECO:0000256" key="1">
    <source>
        <dbReference type="SAM" id="MobiDB-lite"/>
    </source>
</evidence>
<name>A0A0C2ZKN7_9AGAM</name>
<dbReference type="EMBL" id="KN822186">
    <property type="protein sequence ID" value="KIM53227.1"/>
    <property type="molecule type" value="Genomic_DNA"/>
</dbReference>
<accession>A0A0C2ZKN7</accession>
<reference evidence="3" key="2">
    <citation type="submission" date="2015-01" db="EMBL/GenBank/DDBJ databases">
        <title>Evolutionary Origins and Diversification of the Mycorrhizal Mutualists.</title>
        <authorList>
            <consortium name="DOE Joint Genome Institute"/>
            <consortium name="Mycorrhizal Genomics Consortium"/>
            <person name="Kohler A."/>
            <person name="Kuo A."/>
            <person name="Nagy L.G."/>
            <person name="Floudas D."/>
            <person name="Copeland A."/>
            <person name="Barry K.W."/>
            <person name="Cichocki N."/>
            <person name="Veneault-Fourrey C."/>
            <person name="LaButti K."/>
            <person name="Lindquist E.A."/>
            <person name="Lipzen A."/>
            <person name="Lundell T."/>
            <person name="Morin E."/>
            <person name="Murat C."/>
            <person name="Riley R."/>
            <person name="Ohm R."/>
            <person name="Sun H."/>
            <person name="Tunlid A."/>
            <person name="Henrissat B."/>
            <person name="Grigoriev I.V."/>
            <person name="Hibbett D.S."/>
            <person name="Martin F."/>
        </authorList>
    </citation>
    <scope>NUCLEOTIDE SEQUENCE [LARGE SCALE GENOMIC DNA]</scope>
    <source>
        <strain evidence="3">Foug A</strain>
    </source>
</reference>